<organism evidence="1 2">
    <name type="scientific">Cinchona calisaya</name>
    <dbReference type="NCBI Taxonomy" id="153742"/>
    <lineage>
        <taxon>Eukaryota</taxon>
        <taxon>Viridiplantae</taxon>
        <taxon>Streptophyta</taxon>
        <taxon>Embryophyta</taxon>
        <taxon>Tracheophyta</taxon>
        <taxon>Spermatophyta</taxon>
        <taxon>Magnoliopsida</taxon>
        <taxon>eudicotyledons</taxon>
        <taxon>Gunneridae</taxon>
        <taxon>Pentapetalae</taxon>
        <taxon>asterids</taxon>
        <taxon>lamiids</taxon>
        <taxon>Gentianales</taxon>
        <taxon>Rubiaceae</taxon>
        <taxon>Cinchonoideae</taxon>
        <taxon>Cinchoneae</taxon>
        <taxon>Cinchona</taxon>
    </lineage>
</organism>
<keyword evidence="2" id="KW-1185">Reference proteome</keyword>
<accession>A0ABD2Z614</accession>
<reference evidence="1 2" key="1">
    <citation type="submission" date="2024-11" db="EMBL/GenBank/DDBJ databases">
        <title>A near-complete genome assembly of Cinchona calisaya.</title>
        <authorList>
            <person name="Lian D.C."/>
            <person name="Zhao X.W."/>
            <person name="Wei L."/>
        </authorList>
    </citation>
    <scope>NUCLEOTIDE SEQUENCE [LARGE SCALE GENOMIC DNA]</scope>
    <source>
        <tissue evidence="1">Nenye</tissue>
    </source>
</reference>
<dbReference type="EMBL" id="JBJUIK010000011">
    <property type="protein sequence ID" value="KAL3513527.1"/>
    <property type="molecule type" value="Genomic_DNA"/>
</dbReference>
<dbReference type="Proteomes" id="UP001630127">
    <property type="component" value="Unassembled WGS sequence"/>
</dbReference>
<comment type="caution">
    <text evidence="1">The sequence shown here is derived from an EMBL/GenBank/DDBJ whole genome shotgun (WGS) entry which is preliminary data.</text>
</comment>
<proteinExistence type="predicted"/>
<dbReference type="AlphaFoldDB" id="A0ABD2Z614"/>
<gene>
    <name evidence="1" type="ORF">ACH5RR_026244</name>
</gene>
<name>A0ABD2Z614_9GENT</name>
<evidence type="ECO:0000313" key="1">
    <source>
        <dbReference type="EMBL" id="KAL3513527.1"/>
    </source>
</evidence>
<evidence type="ECO:0000313" key="2">
    <source>
        <dbReference type="Proteomes" id="UP001630127"/>
    </source>
</evidence>
<sequence>MLASCMGLLARTVQDVNRELWKDRNKETFAEEKPNYPLTLNRALEEWEEFRNVNLFSEDRSTAETFISNQGRGTEAIQPWTFTLRLESQLTKGKIDVDSV</sequence>
<protein>
    <submittedName>
        <fullName evidence="1">Uncharacterized protein</fullName>
    </submittedName>
</protein>